<evidence type="ECO:0000256" key="1">
    <source>
        <dbReference type="SAM" id="Phobius"/>
    </source>
</evidence>
<dbReference type="RefSeq" id="WP_104521936.1">
    <property type="nucleotide sequence ID" value="NZ_NHRY01000257.1"/>
</dbReference>
<dbReference type="AlphaFoldDB" id="A0A2S6MZ00"/>
<protein>
    <submittedName>
        <fullName evidence="2">Uncharacterized protein</fullName>
    </submittedName>
</protein>
<keyword evidence="1" id="KW-1133">Transmembrane helix</keyword>
<dbReference type="Proteomes" id="UP000239724">
    <property type="component" value="Unassembled WGS sequence"/>
</dbReference>
<feature type="transmembrane region" description="Helical" evidence="1">
    <location>
        <begin position="12"/>
        <end position="37"/>
    </location>
</feature>
<feature type="transmembrane region" description="Helical" evidence="1">
    <location>
        <begin position="211"/>
        <end position="232"/>
    </location>
</feature>
<keyword evidence="1" id="KW-0812">Transmembrane</keyword>
<keyword evidence="1" id="KW-0472">Membrane</keyword>
<dbReference type="EMBL" id="NHRY01000257">
    <property type="protein sequence ID" value="PPQ27570.1"/>
    <property type="molecule type" value="Genomic_DNA"/>
</dbReference>
<evidence type="ECO:0000313" key="2">
    <source>
        <dbReference type="EMBL" id="PPQ27570.1"/>
    </source>
</evidence>
<sequence>MLRTMGRRLNGVGQLVLSLGPPIIVVVGLGITVKLAVDVVQVTRAKVEAIADTVNDQITPRIAAIRAGYESVAADAQRLDAQIGQTFQTLASLQDISIQPGQFGTAGGQQVRIPENDVWVGPIKIGSGSVANNALPTITLPSQPVNIPITPLRQAFAPLGPNGPLGQGIQAAQAELGRTVGAVKDLGGPLDQVIGTVQGWAAPFTSTVSHLVMIAGLVVAAVVALLLAYVVAGVTFAIRRRPEAACAYRNGGEIGYVMWVHRTMILDGLARVRGRDPLALRPPSPQDLQRTIEALQAELQALRATVEGRPQPVPATDVPATDVPVLAA</sequence>
<gene>
    <name evidence="2" type="ORF">CCS01_27015</name>
</gene>
<dbReference type="OrthoDB" id="8217233at2"/>
<proteinExistence type="predicted"/>
<evidence type="ECO:0000313" key="3">
    <source>
        <dbReference type="Proteomes" id="UP000239724"/>
    </source>
</evidence>
<name>A0A2S6MZ00_RHOGL</name>
<accession>A0A2S6MZ00</accession>
<comment type="caution">
    <text evidence="2">The sequence shown here is derived from an EMBL/GenBank/DDBJ whole genome shotgun (WGS) entry which is preliminary data.</text>
</comment>
<reference evidence="2 3" key="1">
    <citation type="journal article" date="2018" name="Arch. Microbiol.">
        <title>New insights into the metabolic potential of the phototrophic purple bacterium Rhodopila globiformis DSM 161(T) from its draft genome sequence and evidence for a vanadium-dependent nitrogenase.</title>
        <authorList>
            <person name="Imhoff J.F."/>
            <person name="Rahn T."/>
            <person name="Kunzel S."/>
            <person name="Neulinger S.C."/>
        </authorList>
    </citation>
    <scope>NUCLEOTIDE SEQUENCE [LARGE SCALE GENOMIC DNA]</scope>
    <source>
        <strain evidence="2 3">DSM 161</strain>
    </source>
</reference>
<organism evidence="2 3">
    <name type="scientific">Rhodopila globiformis</name>
    <name type="common">Rhodopseudomonas globiformis</name>
    <dbReference type="NCBI Taxonomy" id="1071"/>
    <lineage>
        <taxon>Bacteria</taxon>
        <taxon>Pseudomonadati</taxon>
        <taxon>Pseudomonadota</taxon>
        <taxon>Alphaproteobacteria</taxon>
        <taxon>Acetobacterales</taxon>
        <taxon>Acetobacteraceae</taxon>
        <taxon>Rhodopila</taxon>
    </lineage>
</organism>
<keyword evidence="3" id="KW-1185">Reference proteome</keyword>